<dbReference type="SMART" id="SM00612">
    <property type="entry name" value="Kelch"/>
    <property type="match status" value="6"/>
</dbReference>
<feature type="domain" description="DCD" evidence="2">
    <location>
        <begin position="118"/>
        <end position="250"/>
    </location>
</feature>
<evidence type="ECO:0000256" key="1">
    <source>
        <dbReference type="SAM" id="Coils"/>
    </source>
</evidence>
<dbReference type="Gene3D" id="2.120.10.80">
    <property type="entry name" value="Kelch-type beta propeller"/>
    <property type="match status" value="2"/>
</dbReference>
<dbReference type="InterPro" id="IPR006652">
    <property type="entry name" value="Kelch_1"/>
</dbReference>
<keyword evidence="1" id="KW-0175">Coiled coil</keyword>
<name>A0AAN8W7D9_9MAGN</name>
<feature type="coiled-coil region" evidence="1">
    <location>
        <begin position="386"/>
        <end position="441"/>
    </location>
</feature>
<sequence length="783" mass="87661">MEKGKEKVWARLLKLPGIYVCNKLLQMDWFHLAVLVSAEMTCLGMVQVLDLEGFLMCRINPFHFFLLLLSPSSLHALTADLFFTLAYCLRMVAGKNIQKPANVYLVNNVPSARNLKKANLGGVIFGCTHNTIKECLFKQLFGLPAQHISYVKNIEPGLPVFLFNYSDRKLHGIFEAASPGQMNIDPYAWTDGSKRTTFPAQVQICVRKQCQPLLEQQFKPVIEDNYFGVKHLWFELDHFQTSKLLSLLSSSAAASSPSQPQNLDKRKIILQPLPWIDPRVKNQGLVPDGQSLEVSLSGPSELKVISADVSQSVDRDGQPLETDMNKQAMEQNEKEDILNKLRYLVRLRKESNSSFMGCKEDSVLKNDKYVEGNSQIVAEEKNDCTLASSSDQLHNAQLEIKELKASKSEQSQKINYLELKLVEYEKEIQRLKYRCKMLESGSAMSIDSIEESTNEPLDVNDSIYLVGGYDGTSWLSNLDIYSPSQNVVRSLKPMSSFRAYASTVKFDDKFIIFGGGSDCVWYDTVESYSPTNNEWTLCPSLHTKKGSLGGATLNNKVFAVGGGNGVECFSEVEMFDLDAERWIHARSMLEKRFALAAAELNGVLYAVGGYDGNDYLSSAERFDPRGHSWTKIGRMNVKRGCHSLAVLNEKMIETQLVFWLILMGSENRVDMGSSGHFVDPNICDESGNAFVRYVLGGYDGSNTVSTVEIYEPRMDSWMAGVPMNHPRGYFAAAVIRDSLYVVGGMKDDTNLLETVERYQEGQGWDVLNAGVIGKRCFLSGTVL</sequence>
<dbReference type="SUPFAM" id="SSF117281">
    <property type="entry name" value="Kelch motif"/>
    <property type="match status" value="2"/>
</dbReference>
<dbReference type="Pfam" id="PF10539">
    <property type="entry name" value="Dev_Cell_Death"/>
    <property type="match status" value="1"/>
</dbReference>
<dbReference type="PANTHER" id="PTHR46034:SF7">
    <property type="entry name" value="INFLUENZA VIRUS NS1A-BINDING PROTEIN"/>
    <property type="match status" value="1"/>
</dbReference>
<accession>A0AAN8W7D9</accession>
<dbReference type="InterPro" id="IPR015915">
    <property type="entry name" value="Kelch-typ_b-propeller"/>
</dbReference>
<dbReference type="PROSITE" id="PS51222">
    <property type="entry name" value="DCD"/>
    <property type="match status" value="1"/>
</dbReference>
<dbReference type="InterPro" id="IPR013989">
    <property type="entry name" value="Dev_and_cell_death_domain"/>
</dbReference>
<evidence type="ECO:0000313" key="3">
    <source>
        <dbReference type="EMBL" id="KAK6943206.1"/>
    </source>
</evidence>
<dbReference type="Proteomes" id="UP001370490">
    <property type="component" value="Unassembled WGS sequence"/>
</dbReference>
<evidence type="ECO:0000313" key="4">
    <source>
        <dbReference type="Proteomes" id="UP001370490"/>
    </source>
</evidence>
<keyword evidence="4" id="KW-1185">Reference proteome</keyword>
<evidence type="ECO:0000259" key="2">
    <source>
        <dbReference type="PROSITE" id="PS51222"/>
    </source>
</evidence>
<dbReference type="SMART" id="SM00767">
    <property type="entry name" value="DCD"/>
    <property type="match status" value="1"/>
</dbReference>
<comment type="caution">
    <text evidence="3">The sequence shown here is derived from an EMBL/GenBank/DDBJ whole genome shotgun (WGS) entry which is preliminary data.</text>
</comment>
<gene>
    <name evidence="3" type="ORF">RJ641_028583</name>
</gene>
<dbReference type="PANTHER" id="PTHR46034">
    <property type="match status" value="1"/>
</dbReference>
<dbReference type="EMBL" id="JBAMMX010000004">
    <property type="protein sequence ID" value="KAK6943206.1"/>
    <property type="molecule type" value="Genomic_DNA"/>
</dbReference>
<dbReference type="AlphaFoldDB" id="A0AAN8W7D9"/>
<reference evidence="3 4" key="1">
    <citation type="submission" date="2023-12" db="EMBL/GenBank/DDBJ databases">
        <title>A high-quality genome assembly for Dillenia turbinata (Dilleniales).</title>
        <authorList>
            <person name="Chanderbali A."/>
        </authorList>
    </citation>
    <scope>NUCLEOTIDE SEQUENCE [LARGE SCALE GENOMIC DNA]</scope>
    <source>
        <strain evidence="3">LSX21</strain>
        <tissue evidence="3">Leaf</tissue>
    </source>
</reference>
<proteinExistence type="predicted"/>
<dbReference type="InterPro" id="IPR044832">
    <property type="entry name" value="NRP-like"/>
</dbReference>
<dbReference type="Pfam" id="PF01344">
    <property type="entry name" value="Kelch_1"/>
    <property type="match status" value="6"/>
</dbReference>
<dbReference type="GO" id="GO:0034976">
    <property type="term" value="P:response to endoplasmic reticulum stress"/>
    <property type="evidence" value="ECO:0007669"/>
    <property type="project" value="InterPro"/>
</dbReference>
<organism evidence="3 4">
    <name type="scientific">Dillenia turbinata</name>
    <dbReference type="NCBI Taxonomy" id="194707"/>
    <lineage>
        <taxon>Eukaryota</taxon>
        <taxon>Viridiplantae</taxon>
        <taxon>Streptophyta</taxon>
        <taxon>Embryophyta</taxon>
        <taxon>Tracheophyta</taxon>
        <taxon>Spermatophyta</taxon>
        <taxon>Magnoliopsida</taxon>
        <taxon>eudicotyledons</taxon>
        <taxon>Gunneridae</taxon>
        <taxon>Pentapetalae</taxon>
        <taxon>Dilleniales</taxon>
        <taxon>Dilleniaceae</taxon>
        <taxon>Dillenia</taxon>
    </lineage>
</organism>
<protein>
    <submittedName>
        <fullName evidence="3">Development/cell death domain</fullName>
    </submittedName>
</protein>